<dbReference type="GO" id="GO:0003968">
    <property type="term" value="F:RNA-directed RNA polymerase activity"/>
    <property type="evidence" value="ECO:0007669"/>
    <property type="project" value="UniProtKB-KW"/>
</dbReference>
<dbReference type="InterPro" id="IPR008686">
    <property type="entry name" value="RNA_pol_mitovir"/>
</dbReference>
<keyword evidence="1 4" id="KW-0696">RNA-directed RNA polymerase</keyword>
<accession>A0A6G9RTN6</accession>
<evidence type="ECO:0000256" key="1">
    <source>
        <dbReference type="ARBA" id="ARBA00022484"/>
    </source>
</evidence>
<dbReference type="SUPFAM" id="SSF56672">
    <property type="entry name" value="DNA/RNA polymerases"/>
    <property type="match status" value="1"/>
</dbReference>
<sequence length="704" mass="81664">MTYLVLNQICKTFFTNIPNSSYYIGKYFQLMTKLLKQGGTVYTVKYLKTCRLHVTRYLAGQPILESDIIDVFKDGIPSSFEFLYPIIKSNSLQDHKFLMTLLMVTRCIKPKKGEKIPFSLDSITDPFTGKSKELDINVIRKVMKQMKISKQDIPKFDIKDVTLNIKAGPNGPGTLSSWATILYYNYKNFNAISGLTCKLGFEWVMKHYRKALEYNAKPVYCKHSAKGQPTIRRLSIVHDPECKMRIIAIFDFWSQTLLEYISKDIFNILKKIPSDRTYSQNPKFHIQHSTKNNFHSIDLSSATDRFPVEFQVQILKELYNEQVAQSWKDTMVGERFLEPTGTNYINYAVGQPMGAKSSWPVFTLSHHILVRYAAYELNYKNFSHYIMLGDDIVINNDRVSKRYKQLLAFLGVETSDSKTHTSKHLYEFAKRWIDTRRGELTGLPIRGIVNNFHDYFTIFITLFDYIHLKGNPCLYSGSLSFVVGNLITSVNRRLSFNSKDKKIKEKAKRFSSRKIIKSLTRYNVFMRYHMGIATYDELRTFLVHSVSDDYQIPHTFEGITQEIERLTSNAMVGIAWNTCRKLPQFMNQLDDKYAYGDKAHPLFLCISNHLTSYWDVIMQAIQKKISLQKALTMVTLLDPEAISSYNSRDKIQEFLLGRKLCDKFVTESRFDSYQMTPRQGDQALRAMADLHLKFSAMMAQQSDP</sequence>
<dbReference type="PANTHER" id="PTHR34456:SF13">
    <property type="entry name" value="REVERSE TRANSCRIPTASE DOMAIN-CONTAINING PROTEIN"/>
    <property type="match status" value="1"/>
</dbReference>
<organism evidence="4">
    <name type="scientific">Plasmopara viticola lesion associated mitovirus 42</name>
    <dbReference type="NCBI Taxonomy" id="2719470"/>
    <lineage>
        <taxon>Viruses</taxon>
        <taxon>Riboviria</taxon>
        <taxon>Orthornavirae</taxon>
        <taxon>Lenarviricota</taxon>
        <taxon>Howeltoviricetes</taxon>
        <taxon>Cryppavirales</taxon>
        <taxon>Mitoviridae</taxon>
        <taxon>Mitovirus</taxon>
    </lineage>
</organism>
<evidence type="ECO:0000256" key="3">
    <source>
        <dbReference type="ARBA" id="ARBA00022695"/>
    </source>
</evidence>
<dbReference type="EMBL" id="MN539803">
    <property type="protein sequence ID" value="QIR30265.1"/>
    <property type="molecule type" value="Genomic_RNA"/>
</dbReference>
<dbReference type="PANTHER" id="PTHR34456">
    <property type="entry name" value="MITOVIRUS RNA-DEPENDENT RNA POLYMERASE"/>
    <property type="match status" value="1"/>
</dbReference>
<proteinExistence type="predicted"/>
<dbReference type="InterPro" id="IPR043502">
    <property type="entry name" value="DNA/RNA_pol_sf"/>
</dbReference>
<keyword evidence="2" id="KW-0808">Transferase</keyword>
<dbReference type="Pfam" id="PF05919">
    <property type="entry name" value="Mitovir_RNA_pol"/>
    <property type="match status" value="1"/>
</dbReference>
<evidence type="ECO:0000313" key="4">
    <source>
        <dbReference type="EMBL" id="QIR30265.1"/>
    </source>
</evidence>
<reference evidence="4" key="1">
    <citation type="journal article" date="2020" name="Virus Evol.">
        <title>Analysis of the virome associated to grapevine downy mildew lesions reveals new mycovirus lineages.</title>
        <authorList>
            <person name="Chiapello M."/>
            <person name="Rodriguez-Romero J."/>
            <person name="Ayllon M.A."/>
            <person name="Turina M."/>
        </authorList>
    </citation>
    <scope>NUCLEOTIDE SEQUENCE</scope>
    <source>
        <strain evidence="4">DMG-A_DN25050</strain>
    </source>
</reference>
<evidence type="ECO:0000256" key="2">
    <source>
        <dbReference type="ARBA" id="ARBA00022679"/>
    </source>
</evidence>
<protein>
    <submittedName>
        <fullName evidence="4">RNA-dependent RNA polymerase</fullName>
    </submittedName>
</protein>
<name>A0A6G9RTN6_9VIRU</name>
<keyword evidence="3" id="KW-0548">Nucleotidyltransferase</keyword>